<sequence length="177" mass="20007">MSRLIFFECLLVIAMTSGALGIMVPTGKETPITPAKPTPKPIYHKTPPPAAPVVEYTEENPEPPPLDPSYVPVTYKYINALIAHGHYYVPVQFKMPVYRSQPVPSNNDVDPAENDVEPPQAPSKYVKNVGKFLKKPIYYVPATYQYNVPTKGGYPKKAVAQPSEKQYWYSLNRRNYY</sequence>
<evidence type="ECO:0000256" key="1">
    <source>
        <dbReference type="SAM" id="SignalP"/>
    </source>
</evidence>
<name>A0ABN7B955_9HEMI</name>
<reference evidence="2 3" key="1">
    <citation type="submission" date="2023-09" db="EMBL/GenBank/DDBJ databases">
        <title>Nesidiocoris tenuis whole genome shotgun sequence.</title>
        <authorList>
            <person name="Shibata T."/>
            <person name="Shimoda M."/>
            <person name="Kobayashi T."/>
            <person name="Uehara T."/>
        </authorList>
    </citation>
    <scope>NUCLEOTIDE SEQUENCE [LARGE SCALE GENOMIC DNA]</scope>
    <source>
        <strain evidence="2 3">Japan</strain>
    </source>
</reference>
<gene>
    <name evidence="2" type="ORF">NTJ_13635</name>
</gene>
<accession>A0ABN7B955</accession>
<feature type="signal peptide" evidence="1">
    <location>
        <begin position="1"/>
        <end position="21"/>
    </location>
</feature>
<evidence type="ECO:0008006" key="4">
    <source>
        <dbReference type="Google" id="ProtNLM"/>
    </source>
</evidence>
<evidence type="ECO:0000313" key="3">
    <source>
        <dbReference type="Proteomes" id="UP001307889"/>
    </source>
</evidence>
<proteinExistence type="predicted"/>
<evidence type="ECO:0000313" key="2">
    <source>
        <dbReference type="EMBL" id="BET00819.1"/>
    </source>
</evidence>
<keyword evidence="3" id="KW-1185">Reference proteome</keyword>
<organism evidence="2 3">
    <name type="scientific">Nesidiocoris tenuis</name>
    <dbReference type="NCBI Taxonomy" id="355587"/>
    <lineage>
        <taxon>Eukaryota</taxon>
        <taxon>Metazoa</taxon>
        <taxon>Ecdysozoa</taxon>
        <taxon>Arthropoda</taxon>
        <taxon>Hexapoda</taxon>
        <taxon>Insecta</taxon>
        <taxon>Pterygota</taxon>
        <taxon>Neoptera</taxon>
        <taxon>Paraneoptera</taxon>
        <taxon>Hemiptera</taxon>
        <taxon>Heteroptera</taxon>
        <taxon>Panheteroptera</taxon>
        <taxon>Cimicomorpha</taxon>
        <taxon>Miridae</taxon>
        <taxon>Dicyphina</taxon>
        <taxon>Nesidiocoris</taxon>
    </lineage>
</organism>
<keyword evidence="1" id="KW-0732">Signal</keyword>
<protein>
    <recommendedName>
        <fullName evidence="4">DUF4794 domain-containing protein</fullName>
    </recommendedName>
</protein>
<dbReference type="Proteomes" id="UP001307889">
    <property type="component" value="Chromosome 12"/>
</dbReference>
<dbReference type="EMBL" id="AP028920">
    <property type="protein sequence ID" value="BET00819.1"/>
    <property type="molecule type" value="Genomic_DNA"/>
</dbReference>
<feature type="chain" id="PRO_5046533364" description="DUF4794 domain-containing protein" evidence="1">
    <location>
        <begin position="22"/>
        <end position="177"/>
    </location>
</feature>